<dbReference type="InterPro" id="IPR001509">
    <property type="entry name" value="Epimerase_deHydtase"/>
</dbReference>
<feature type="domain" description="NAD-dependent epimerase/dehydratase" evidence="2">
    <location>
        <begin position="3"/>
        <end position="252"/>
    </location>
</feature>
<accession>A0ABQ1M7M5</accession>
<dbReference type="SUPFAM" id="SSF51735">
    <property type="entry name" value="NAD(P)-binding Rossmann-fold domains"/>
    <property type="match status" value="1"/>
</dbReference>
<dbReference type="RefSeq" id="WP_188752174.1">
    <property type="nucleotide sequence ID" value="NZ_BMIK01000011.1"/>
</dbReference>
<dbReference type="InterPro" id="IPR036291">
    <property type="entry name" value="NAD(P)-bd_dom_sf"/>
</dbReference>
<organism evidence="3 4">
    <name type="scientific">Parapedobacter defluvii</name>
    <dbReference type="NCBI Taxonomy" id="2045106"/>
    <lineage>
        <taxon>Bacteria</taxon>
        <taxon>Pseudomonadati</taxon>
        <taxon>Bacteroidota</taxon>
        <taxon>Sphingobacteriia</taxon>
        <taxon>Sphingobacteriales</taxon>
        <taxon>Sphingobacteriaceae</taxon>
        <taxon>Parapedobacter</taxon>
    </lineage>
</organism>
<dbReference type="Gene3D" id="3.40.50.720">
    <property type="entry name" value="NAD(P)-binding Rossmann-like Domain"/>
    <property type="match status" value="1"/>
</dbReference>
<evidence type="ECO:0000313" key="3">
    <source>
        <dbReference type="EMBL" id="GGC36074.1"/>
    </source>
</evidence>
<keyword evidence="1" id="KW-0520">NAD</keyword>
<comment type="caution">
    <text evidence="3">The sequence shown here is derived from an EMBL/GenBank/DDBJ whole genome shotgun (WGS) entry which is preliminary data.</text>
</comment>
<keyword evidence="4" id="KW-1185">Reference proteome</keyword>
<evidence type="ECO:0000259" key="2">
    <source>
        <dbReference type="Pfam" id="PF01370"/>
    </source>
</evidence>
<proteinExistence type="predicted"/>
<protein>
    <recommendedName>
        <fullName evidence="2">NAD-dependent epimerase/dehydratase domain-containing protein</fullName>
    </recommendedName>
</protein>
<dbReference type="EMBL" id="BMIK01000011">
    <property type="protein sequence ID" value="GGC36074.1"/>
    <property type="molecule type" value="Genomic_DNA"/>
</dbReference>
<dbReference type="Pfam" id="PF01370">
    <property type="entry name" value="Epimerase"/>
    <property type="match status" value="1"/>
</dbReference>
<reference evidence="4" key="1">
    <citation type="journal article" date="2019" name="Int. J. Syst. Evol. Microbiol.">
        <title>The Global Catalogue of Microorganisms (GCM) 10K type strain sequencing project: providing services to taxonomists for standard genome sequencing and annotation.</title>
        <authorList>
            <consortium name="The Broad Institute Genomics Platform"/>
            <consortium name="The Broad Institute Genome Sequencing Center for Infectious Disease"/>
            <person name="Wu L."/>
            <person name="Ma J."/>
        </authorList>
    </citation>
    <scope>NUCLEOTIDE SEQUENCE [LARGE SCALE GENOMIC DNA]</scope>
    <source>
        <strain evidence="4">CGMCC 1.15342</strain>
    </source>
</reference>
<dbReference type="PANTHER" id="PTHR43574">
    <property type="entry name" value="EPIMERASE-RELATED"/>
    <property type="match status" value="1"/>
</dbReference>
<dbReference type="PRINTS" id="PR01713">
    <property type="entry name" value="NUCEPIMERASE"/>
</dbReference>
<evidence type="ECO:0000313" key="4">
    <source>
        <dbReference type="Proteomes" id="UP000597338"/>
    </source>
</evidence>
<gene>
    <name evidence="3" type="ORF">GCM10011386_30240</name>
</gene>
<dbReference type="Proteomes" id="UP000597338">
    <property type="component" value="Unassembled WGS sequence"/>
</dbReference>
<name>A0ABQ1M7M5_9SPHI</name>
<evidence type="ECO:0000256" key="1">
    <source>
        <dbReference type="ARBA" id="ARBA00023027"/>
    </source>
</evidence>
<sequence>MKILVTGAAGFIGFHAVQMLLAEGHTVVGLDNLDNYYDVDLKYARLAVCGIDRQQVWEGELVPSKTHPNYRFQLLDITHLDKLDALFRHEKFELVVHLAAQVGVRYSLENPQAYVHSNLVGFANVLECCRQHHIGHLIYASSSSIYGANDKIPFSEDDRVDHPVSLYAATKRSNELMAHTYSHLYGLKTTGLRFFTVYGPWGRPYMAMFLFVDAILKGKPVRVFNHGNLYRDFTYVDDVAHSINRIVAATSDWQLPAYTLYNVGNSKPVRLLDFIESIEKHTGKKAIREYLPMQAGDVEKTWANVDKLKADFGYEVQTSVDAGVKKFIDWYLSYYDPAGG</sequence>